<feature type="domain" description="Peptidase M11 gametolysin" evidence="2">
    <location>
        <begin position="119"/>
        <end position="426"/>
    </location>
</feature>
<evidence type="ECO:0000313" key="4">
    <source>
        <dbReference type="Proteomes" id="UP000650467"/>
    </source>
</evidence>
<keyword evidence="4" id="KW-1185">Reference proteome</keyword>
<evidence type="ECO:0000256" key="1">
    <source>
        <dbReference type="SAM" id="SignalP"/>
    </source>
</evidence>
<reference evidence="3" key="1">
    <citation type="journal article" date="2020" name="bioRxiv">
        <title>Comparative genomics of Chlamydomonas.</title>
        <authorList>
            <person name="Craig R.J."/>
            <person name="Hasan A.R."/>
            <person name="Ness R.W."/>
            <person name="Keightley P.D."/>
        </authorList>
    </citation>
    <scope>NUCLEOTIDE SEQUENCE</scope>
    <source>
        <strain evidence="3">SAG 7.73</strain>
    </source>
</reference>
<comment type="caution">
    <text evidence="3">The sequence shown here is derived from an EMBL/GenBank/DDBJ whole genome shotgun (WGS) entry which is preliminary data.</text>
</comment>
<dbReference type="EMBL" id="JAEHOC010000002">
    <property type="protein sequence ID" value="KAG2444614.1"/>
    <property type="molecule type" value="Genomic_DNA"/>
</dbReference>
<gene>
    <name evidence="3" type="ORF">HXX76_001358</name>
</gene>
<organism evidence="3 4">
    <name type="scientific">Chlamydomonas incerta</name>
    <dbReference type="NCBI Taxonomy" id="51695"/>
    <lineage>
        <taxon>Eukaryota</taxon>
        <taxon>Viridiplantae</taxon>
        <taxon>Chlorophyta</taxon>
        <taxon>core chlorophytes</taxon>
        <taxon>Chlorophyceae</taxon>
        <taxon>CS clade</taxon>
        <taxon>Chlamydomonadales</taxon>
        <taxon>Chlamydomonadaceae</taxon>
        <taxon>Chlamydomonas</taxon>
    </lineage>
</organism>
<name>A0A835WBY9_CHLIN</name>
<feature type="signal peptide" evidence="1">
    <location>
        <begin position="1"/>
        <end position="21"/>
    </location>
</feature>
<accession>A0A835WBY9</accession>
<dbReference type="InterPro" id="IPR008752">
    <property type="entry name" value="Peptidase_M11"/>
</dbReference>
<keyword evidence="1" id="KW-0732">Signal</keyword>
<dbReference type="OrthoDB" id="540537at2759"/>
<feature type="chain" id="PRO_5032778773" description="Peptidase M11 gametolysin domain-containing protein" evidence="1">
    <location>
        <begin position="22"/>
        <end position="508"/>
    </location>
</feature>
<protein>
    <recommendedName>
        <fullName evidence="2">Peptidase M11 gametolysin domain-containing protein</fullName>
    </recommendedName>
</protein>
<dbReference type="Proteomes" id="UP000650467">
    <property type="component" value="Unassembled WGS sequence"/>
</dbReference>
<sequence>MTYWLLMALMGAACLQGQASAQSATALQRRYVQGQLYVTTDHTNPEYGILDISNGKLNPFKRGVQPPKKDKDGNDLKLGAVVGLTCTTDTNGMCTYVASTDTSLISAASIPTGASVVSKLLAIIIDYSHCGSYAATATEATVKSTYLGAALDGTAGHAIAFERCSYGKFTYDVTAFRVVTVQPTCDTNAYGSCTYNAISGGADTAAKALIGDAAFAAFTHYTYILPPGMEMSPCGWSGLALLPGKQTWLQTSGGGLNRWATVMQESVHNYGLWHSWQLGREYWDNSTAMGMGRACLNVAELSRMGWASPAAGGAAVGQSALPIAQGVTFNLPATYLTGTGAYVRVTPNWLTSYTDVTLGKNLYISVRVNKVGDSLLGSTYANRVHVHSVVADSDNGYIAGLTSTYSTSDRQISNIATTTSMSSVDLPDYKMVVYGGAWVGTDIMRVHICRYSASAAECPSPIPEASLASSSAFAQAPVTVPSFAEAPCASPTLSSPSVATTFTSPTQP</sequence>
<evidence type="ECO:0000259" key="2">
    <source>
        <dbReference type="Pfam" id="PF05548"/>
    </source>
</evidence>
<dbReference type="Pfam" id="PF05548">
    <property type="entry name" value="Peptidase_M11"/>
    <property type="match status" value="1"/>
</dbReference>
<evidence type="ECO:0000313" key="3">
    <source>
        <dbReference type="EMBL" id="KAG2444614.1"/>
    </source>
</evidence>
<dbReference type="AlphaFoldDB" id="A0A835WBY9"/>
<proteinExistence type="predicted"/>